<dbReference type="GO" id="GO:0006367">
    <property type="term" value="P:transcription initiation at RNA polymerase II promoter"/>
    <property type="evidence" value="ECO:0007669"/>
    <property type="project" value="InterPro"/>
</dbReference>
<dbReference type="SMART" id="SM01371">
    <property type="entry name" value="TFIIA"/>
    <property type="match status" value="1"/>
</dbReference>
<proteinExistence type="evidence at transcript level"/>
<evidence type="ECO:0000256" key="1">
    <source>
        <dbReference type="ARBA" id="ARBA00004123"/>
    </source>
</evidence>
<dbReference type="PANTHER" id="PTHR12694">
    <property type="entry name" value="TRANSCRIPTION INITIATION FACTOR IIA SUBUNIT 1"/>
    <property type="match status" value="1"/>
</dbReference>
<dbReference type="Gene3D" id="2.30.18.10">
    <property type="entry name" value="Transcription factor IIA (TFIIA), beta-barrel domain"/>
    <property type="match status" value="1"/>
</dbReference>
<dbReference type="SUPFAM" id="SSF47396">
    <property type="entry name" value="Transcription factor IIA (TFIIA), alpha-helical domain"/>
    <property type="match status" value="1"/>
</dbReference>
<evidence type="ECO:0000256" key="3">
    <source>
        <dbReference type="ARBA" id="ARBA00023163"/>
    </source>
</evidence>
<accession>A0A6F9DDL1</accession>
<dbReference type="GO" id="GO:0005672">
    <property type="term" value="C:transcription factor TFIIA complex"/>
    <property type="evidence" value="ECO:0007669"/>
    <property type="project" value="InterPro"/>
</dbReference>
<keyword evidence="3" id="KW-0804">Transcription</keyword>
<evidence type="ECO:0000256" key="2">
    <source>
        <dbReference type="ARBA" id="ARBA00010059"/>
    </source>
</evidence>
<dbReference type="PANTHER" id="PTHR12694:SF8">
    <property type="entry name" value="TRANSCRIPTION INITIATION FACTOR IIA SUBUNIT 1"/>
    <property type="match status" value="1"/>
</dbReference>
<dbReference type="Pfam" id="PF03153">
    <property type="entry name" value="TFIIA"/>
    <property type="match status" value="2"/>
</dbReference>
<feature type="compositionally biased region" description="Acidic residues" evidence="5">
    <location>
        <begin position="226"/>
        <end position="273"/>
    </location>
</feature>
<dbReference type="Gene3D" id="1.10.287.100">
    <property type="match status" value="1"/>
</dbReference>
<evidence type="ECO:0000256" key="5">
    <source>
        <dbReference type="SAM" id="MobiDB-lite"/>
    </source>
</evidence>
<dbReference type="FunFam" id="2.30.18.10:FF:000008">
    <property type="entry name" value="Transcription factor TFIIA complex large subunit"/>
    <property type="match status" value="1"/>
</dbReference>
<keyword evidence="4" id="KW-0539">Nucleus</keyword>
<dbReference type="InterPro" id="IPR009088">
    <property type="entry name" value="TFIIA_b-brl"/>
</dbReference>
<comment type="subcellular location">
    <subcellularLocation>
        <location evidence="1">Nucleus</location>
    </subcellularLocation>
</comment>
<gene>
    <name evidence="6" type="primary">Gtf2a1l</name>
</gene>
<evidence type="ECO:0000256" key="4">
    <source>
        <dbReference type="ARBA" id="ARBA00023242"/>
    </source>
</evidence>
<dbReference type="SUPFAM" id="SSF50784">
    <property type="entry name" value="Transcription factor IIA (TFIIA), beta-barrel domain"/>
    <property type="match status" value="1"/>
</dbReference>
<name>A0A6F9DDL1_9ASCI</name>
<dbReference type="AlphaFoldDB" id="A0A6F9DDL1"/>
<organism evidence="6">
    <name type="scientific">Phallusia mammillata</name>
    <dbReference type="NCBI Taxonomy" id="59560"/>
    <lineage>
        <taxon>Eukaryota</taxon>
        <taxon>Metazoa</taxon>
        <taxon>Chordata</taxon>
        <taxon>Tunicata</taxon>
        <taxon>Ascidiacea</taxon>
        <taxon>Phlebobranchia</taxon>
        <taxon>Ascidiidae</taxon>
        <taxon>Phallusia</taxon>
    </lineage>
</organism>
<dbReference type="FunFam" id="1.10.287.100:FF:000001">
    <property type="entry name" value="Transcription initiation factor IIA subunit"/>
    <property type="match status" value="1"/>
</dbReference>
<evidence type="ECO:0000313" key="6">
    <source>
        <dbReference type="EMBL" id="CAB3251281.1"/>
    </source>
</evidence>
<comment type="similarity">
    <text evidence="2">Belongs to the TFIIA subunit 1 family.</text>
</comment>
<protein>
    <submittedName>
        <fullName evidence="6">TFIIA-alpha and beta-like factor</fullName>
    </submittedName>
</protein>
<dbReference type="CDD" id="cd07976">
    <property type="entry name" value="TFIIA_alpha_beta_like"/>
    <property type="match status" value="2"/>
</dbReference>
<dbReference type="EMBL" id="LR785630">
    <property type="protein sequence ID" value="CAB3251281.1"/>
    <property type="molecule type" value="mRNA"/>
</dbReference>
<sequence>MAKSSNPNQVSKLYQTVIDDVINNIRESFLDDGVDEQVLQELKQTWEAKVVQSKAVQNPTDDIRHAPGAQMPMYVYANTSGGNDALPHQVVYRTIPGGQALQMTGAGQQAAMALPSSVVYQQQRTSATANQAQIYASYQPSTHQNTSQAKVVLATQKPVSSSADAGKQTQSSAVIQLDGASDCQPSTSTHCMPSREKISNRITDKKCKAKTLKFIAQVDGNVGSSSEDDDDDDDDDDEDDDEEDDEDKADKEDVVDEEPLCSDDDGSDEDPVELFDTDNVVVCQYDKIHRTKSRWKFNLKVGIMNLNGKDFVFQKANGEADW</sequence>
<feature type="region of interest" description="Disordered" evidence="5">
    <location>
        <begin position="218"/>
        <end position="273"/>
    </location>
</feature>
<reference evidence="6" key="1">
    <citation type="submission" date="2020-04" db="EMBL/GenBank/DDBJ databases">
        <authorList>
            <person name="Neveu A P."/>
        </authorList>
    </citation>
    <scope>NUCLEOTIDE SEQUENCE</scope>
    <source>
        <tissue evidence="6">Whole embryo</tissue>
    </source>
</reference>
<dbReference type="InterPro" id="IPR004855">
    <property type="entry name" value="TFIIA_asu/bsu"/>
</dbReference>